<feature type="domain" description="HMG box" evidence="4">
    <location>
        <begin position="254"/>
        <end position="320"/>
    </location>
</feature>
<name>A0AAD4KM25_9EURO</name>
<evidence type="ECO:0000256" key="2">
    <source>
        <dbReference type="PROSITE-ProRule" id="PRU00267"/>
    </source>
</evidence>
<gene>
    <name evidence="5" type="ORF">BGW36DRAFT_36740</name>
</gene>
<dbReference type="GO" id="GO:0003677">
    <property type="term" value="F:DNA binding"/>
    <property type="evidence" value="ECO:0007669"/>
    <property type="project" value="UniProtKB-UniRule"/>
</dbReference>
<comment type="caution">
    <text evidence="5">The sequence shown here is derived from an EMBL/GenBank/DDBJ whole genome shotgun (WGS) entry which is preliminary data.</text>
</comment>
<dbReference type="Pfam" id="PF00505">
    <property type="entry name" value="HMG_box"/>
    <property type="match status" value="1"/>
</dbReference>
<dbReference type="GeneID" id="70245143"/>
<keyword evidence="1 2" id="KW-0238">DNA-binding</keyword>
<evidence type="ECO:0000313" key="5">
    <source>
        <dbReference type="EMBL" id="KAH8693237.1"/>
    </source>
</evidence>
<dbReference type="InterPro" id="IPR009071">
    <property type="entry name" value="HMG_box_dom"/>
</dbReference>
<proteinExistence type="predicted"/>
<dbReference type="InterPro" id="IPR036910">
    <property type="entry name" value="HMG_box_dom_sf"/>
</dbReference>
<dbReference type="AlphaFoldDB" id="A0AAD4KM25"/>
<dbReference type="Gene3D" id="1.10.30.10">
    <property type="entry name" value="High mobility group box domain"/>
    <property type="match status" value="2"/>
</dbReference>
<accession>A0AAD4KM25</accession>
<evidence type="ECO:0000256" key="1">
    <source>
        <dbReference type="ARBA" id="ARBA00023125"/>
    </source>
</evidence>
<keyword evidence="2" id="KW-0539">Nucleus</keyword>
<dbReference type="PANTHER" id="PTHR48112:SF22">
    <property type="entry name" value="MITOCHONDRIAL TRANSCRIPTION FACTOR A, ISOFORM B"/>
    <property type="match status" value="1"/>
</dbReference>
<dbReference type="Proteomes" id="UP001201262">
    <property type="component" value="Unassembled WGS sequence"/>
</dbReference>
<dbReference type="PROSITE" id="PS50118">
    <property type="entry name" value="HMG_BOX_2"/>
    <property type="match status" value="1"/>
</dbReference>
<evidence type="ECO:0000256" key="3">
    <source>
        <dbReference type="SAM" id="MobiDB-lite"/>
    </source>
</evidence>
<dbReference type="SMART" id="SM00398">
    <property type="entry name" value="HMG"/>
    <property type="match status" value="2"/>
</dbReference>
<evidence type="ECO:0000259" key="4">
    <source>
        <dbReference type="PROSITE" id="PS50118"/>
    </source>
</evidence>
<feature type="compositionally biased region" description="Basic residues" evidence="3">
    <location>
        <begin position="97"/>
        <end position="107"/>
    </location>
</feature>
<protein>
    <recommendedName>
        <fullName evidence="4">HMG box domain-containing protein</fullName>
    </recommendedName>
</protein>
<evidence type="ECO:0000313" key="6">
    <source>
        <dbReference type="Proteomes" id="UP001201262"/>
    </source>
</evidence>
<reference evidence="5" key="1">
    <citation type="submission" date="2021-12" db="EMBL/GenBank/DDBJ databases">
        <title>Convergent genome expansion in fungi linked to evolution of root-endophyte symbiosis.</title>
        <authorList>
            <consortium name="DOE Joint Genome Institute"/>
            <person name="Ke Y.-H."/>
            <person name="Bonito G."/>
            <person name="Liao H.-L."/>
            <person name="Looney B."/>
            <person name="Rojas-Flechas A."/>
            <person name="Nash J."/>
            <person name="Hameed K."/>
            <person name="Schadt C."/>
            <person name="Martin F."/>
            <person name="Crous P.W."/>
            <person name="Miettinen O."/>
            <person name="Magnuson J.K."/>
            <person name="Labbe J."/>
            <person name="Jacobson D."/>
            <person name="Doktycz M.J."/>
            <person name="Veneault-Fourrey C."/>
            <person name="Kuo A."/>
            <person name="Mondo S."/>
            <person name="Calhoun S."/>
            <person name="Riley R."/>
            <person name="Ohm R."/>
            <person name="LaButti K."/>
            <person name="Andreopoulos B."/>
            <person name="Pangilinan J."/>
            <person name="Nolan M."/>
            <person name="Tritt A."/>
            <person name="Clum A."/>
            <person name="Lipzen A."/>
            <person name="Daum C."/>
            <person name="Barry K."/>
            <person name="Grigoriev I.V."/>
            <person name="Vilgalys R."/>
        </authorList>
    </citation>
    <scope>NUCLEOTIDE SEQUENCE</scope>
    <source>
        <strain evidence="5">PMI_201</strain>
    </source>
</reference>
<feature type="region of interest" description="Disordered" evidence="3">
    <location>
        <begin position="72"/>
        <end position="126"/>
    </location>
</feature>
<dbReference type="SUPFAM" id="SSF47095">
    <property type="entry name" value="HMG-box"/>
    <property type="match status" value="2"/>
</dbReference>
<organism evidence="5 6">
    <name type="scientific">Talaromyces proteolyticus</name>
    <dbReference type="NCBI Taxonomy" id="1131652"/>
    <lineage>
        <taxon>Eukaryota</taxon>
        <taxon>Fungi</taxon>
        <taxon>Dikarya</taxon>
        <taxon>Ascomycota</taxon>
        <taxon>Pezizomycotina</taxon>
        <taxon>Eurotiomycetes</taxon>
        <taxon>Eurotiomycetidae</taxon>
        <taxon>Eurotiales</taxon>
        <taxon>Trichocomaceae</taxon>
        <taxon>Talaromyces</taxon>
        <taxon>Talaromyces sect. Bacilispori</taxon>
    </lineage>
</organism>
<sequence length="335" mass="38030">MQFVFARRGRRVFQRLTLHQTAPLSTRASPATGHLRRVSRLSSTRTPSVTKAVNSPIAILASTNAWAKSYATAATGRGRPKAHTGKATAKKSATNKTQKKKTTKKTAKPAAKKELTPEQLEKKKASKQAAKLKEEIKTLLVASLKENEPKLAGVAPWNLFVQQKLRGNTSRDLAATFREISADFQNLSSSEREALQDQAAQNKQANERAYTAWVNSHTPLQIKEANYARKRLLALTEDRRYPVKLHQIKDERQVKRPLNTFILFSTERGESGDLKHMSIQEKGRHVKAEFENMSEEEKQKFVTRAQQDRERYIREYREVYGQDPVTLRKPEKASP</sequence>
<feature type="DNA-binding region" description="HMG box" evidence="2">
    <location>
        <begin position="254"/>
        <end position="320"/>
    </location>
</feature>
<dbReference type="RefSeq" id="XP_046069110.1">
    <property type="nucleotide sequence ID" value="XM_046214856.1"/>
</dbReference>
<feature type="compositionally biased region" description="Low complexity" evidence="3">
    <location>
        <begin position="85"/>
        <end position="96"/>
    </location>
</feature>
<dbReference type="GO" id="GO:0005634">
    <property type="term" value="C:nucleus"/>
    <property type="evidence" value="ECO:0007669"/>
    <property type="project" value="UniProtKB-UniRule"/>
</dbReference>
<dbReference type="InterPro" id="IPR050342">
    <property type="entry name" value="HMGB"/>
</dbReference>
<dbReference type="EMBL" id="JAJTJA010000010">
    <property type="protein sequence ID" value="KAH8693237.1"/>
    <property type="molecule type" value="Genomic_DNA"/>
</dbReference>
<keyword evidence="6" id="KW-1185">Reference proteome</keyword>
<dbReference type="PANTHER" id="PTHR48112">
    <property type="entry name" value="HIGH MOBILITY GROUP PROTEIN DSP1"/>
    <property type="match status" value="1"/>
</dbReference>
<feature type="compositionally biased region" description="Basic and acidic residues" evidence="3">
    <location>
        <begin position="111"/>
        <end position="123"/>
    </location>
</feature>